<evidence type="ECO:0000313" key="2">
    <source>
        <dbReference type="EMBL" id="JAE05059.1"/>
    </source>
</evidence>
<protein>
    <submittedName>
        <fullName evidence="2">Uncharacterized protein</fullName>
    </submittedName>
</protein>
<dbReference type="AlphaFoldDB" id="A0A0A9F1H1"/>
<feature type="region of interest" description="Disordered" evidence="1">
    <location>
        <begin position="228"/>
        <end position="260"/>
    </location>
</feature>
<evidence type="ECO:0000256" key="1">
    <source>
        <dbReference type="SAM" id="MobiDB-lite"/>
    </source>
</evidence>
<name>A0A0A9F1H1_ARUDO</name>
<reference evidence="2" key="2">
    <citation type="journal article" date="2015" name="Data Brief">
        <title>Shoot transcriptome of the giant reed, Arundo donax.</title>
        <authorList>
            <person name="Barrero R.A."/>
            <person name="Guerrero F.D."/>
            <person name="Moolhuijzen P."/>
            <person name="Goolsby J.A."/>
            <person name="Tidwell J."/>
            <person name="Bellgard S.E."/>
            <person name="Bellgard M.I."/>
        </authorList>
    </citation>
    <scope>NUCLEOTIDE SEQUENCE</scope>
    <source>
        <tissue evidence="2">Shoot tissue taken approximately 20 cm above the soil surface</tissue>
    </source>
</reference>
<accession>A0A0A9F1H1</accession>
<reference evidence="2" key="1">
    <citation type="submission" date="2014-09" db="EMBL/GenBank/DDBJ databases">
        <authorList>
            <person name="Magalhaes I.L.F."/>
            <person name="Oliveira U."/>
            <person name="Santos F.R."/>
            <person name="Vidigal T.H.D.A."/>
            <person name="Brescovit A.D."/>
            <person name="Santos A.J."/>
        </authorList>
    </citation>
    <scope>NUCLEOTIDE SEQUENCE</scope>
    <source>
        <tissue evidence="2">Shoot tissue taken approximately 20 cm above the soil surface</tissue>
    </source>
</reference>
<feature type="compositionally biased region" description="Basic and acidic residues" evidence="1">
    <location>
        <begin position="228"/>
        <end position="249"/>
    </location>
</feature>
<organism evidence="2">
    <name type="scientific">Arundo donax</name>
    <name type="common">Giant reed</name>
    <name type="synonym">Donax arundinaceus</name>
    <dbReference type="NCBI Taxonomy" id="35708"/>
    <lineage>
        <taxon>Eukaryota</taxon>
        <taxon>Viridiplantae</taxon>
        <taxon>Streptophyta</taxon>
        <taxon>Embryophyta</taxon>
        <taxon>Tracheophyta</taxon>
        <taxon>Spermatophyta</taxon>
        <taxon>Magnoliopsida</taxon>
        <taxon>Liliopsida</taxon>
        <taxon>Poales</taxon>
        <taxon>Poaceae</taxon>
        <taxon>PACMAD clade</taxon>
        <taxon>Arundinoideae</taxon>
        <taxon>Arundineae</taxon>
        <taxon>Arundo</taxon>
    </lineage>
</organism>
<sequence length="260" mass="28995">MGAMHACATRPYGPGRLARSLDRWGVDLHACSRDMMLHACSRYICPLRLAAPGPFNSHGKLLTMTGTRLFSANVKLHLHGNGRVGLHHHHLLPGPVAVDAAGRVCYLCCGSGSAADRLRVDDHRVLVCRRRRHGRVGSQLVDGVHFGAAAGPTLVRSRCRRRRRRCDGGLAAGRLLDVLRQLDLLDHDHRRLGLLVPVRHVERHLRDAEDESQHVGHRHEHVLLQRAVREPDHRAQHQAEGQREGHELHALGPDHQTHDA</sequence>
<dbReference type="EMBL" id="GBRH01192837">
    <property type="protein sequence ID" value="JAE05059.1"/>
    <property type="molecule type" value="Transcribed_RNA"/>
</dbReference>
<proteinExistence type="predicted"/>